<accession>X1JW16</accession>
<feature type="domain" description="Metallo-beta-lactamase" evidence="1">
    <location>
        <begin position="7"/>
        <end position="222"/>
    </location>
</feature>
<dbReference type="InterPro" id="IPR036866">
    <property type="entry name" value="RibonucZ/Hydroxyglut_hydro"/>
</dbReference>
<dbReference type="AlphaFoldDB" id="X1JW16"/>
<dbReference type="Gene3D" id="3.60.15.10">
    <property type="entry name" value="Ribonuclease Z/Hydroxyacylglutathione hydrolase-like"/>
    <property type="match status" value="1"/>
</dbReference>
<sequence>MKIKHFLYNSFIIENEKIKIAIDPGLNTYLFKLGSLIPKSEWSSITHILVTHGDPDHYWYTDKVAEVAEAPVICGRKLVKKVGTETLLVAPRGRGIQYSTHLEKVYPIDVGEVVDLDDVKIEGLKAVHGPVSVKFLGLKLLNEKPGPGERVGLGAIGFKISIDNKVIVNLGDTLLQKEWEGIIKPDVLMIPIGGQLYKNTMNVEEALEAVKLMSPKKVIPCHYNCGFLLSRKLNVANDEMFKNEVEKMGLECIIMKYGDEIFV</sequence>
<reference evidence="2" key="1">
    <citation type="journal article" date="2014" name="Front. Microbiol.">
        <title>High frequency of phylogenetically diverse reductive dehalogenase-homologous genes in deep subseafloor sedimentary metagenomes.</title>
        <authorList>
            <person name="Kawai M."/>
            <person name="Futagami T."/>
            <person name="Toyoda A."/>
            <person name="Takaki Y."/>
            <person name="Nishi S."/>
            <person name="Hori S."/>
            <person name="Arai W."/>
            <person name="Tsubouchi T."/>
            <person name="Morono Y."/>
            <person name="Uchiyama I."/>
            <person name="Ito T."/>
            <person name="Fujiyama A."/>
            <person name="Inagaki F."/>
            <person name="Takami H."/>
        </authorList>
    </citation>
    <scope>NUCLEOTIDE SEQUENCE</scope>
    <source>
        <strain evidence="2">Expedition CK06-06</strain>
    </source>
</reference>
<dbReference type="InterPro" id="IPR050114">
    <property type="entry name" value="UPF0173_UPF0282_UlaG_hydrolase"/>
</dbReference>
<dbReference type="PANTHER" id="PTHR43546">
    <property type="entry name" value="UPF0173 METAL-DEPENDENT HYDROLASE MJ1163-RELATED"/>
    <property type="match status" value="1"/>
</dbReference>
<dbReference type="Pfam" id="PF13483">
    <property type="entry name" value="Lactamase_B_3"/>
    <property type="match status" value="1"/>
</dbReference>
<evidence type="ECO:0000259" key="1">
    <source>
        <dbReference type="SMART" id="SM00849"/>
    </source>
</evidence>
<dbReference type="PANTHER" id="PTHR43546:SF4">
    <property type="entry name" value="UPF0282 PROTEIN MJ1629"/>
    <property type="match status" value="1"/>
</dbReference>
<protein>
    <recommendedName>
        <fullName evidence="1">Metallo-beta-lactamase domain-containing protein</fullName>
    </recommendedName>
</protein>
<evidence type="ECO:0000313" key="2">
    <source>
        <dbReference type="EMBL" id="GAH98317.1"/>
    </source>
</evidence>
<dbReference type="SUPFAM" id="SSF56281">
    <property type="entry name" value="Metallo-hydrolase/oxidoreductase"/>
    <property type="match status" value="1"/>
</dbReference>
<dbReference type="SMART" id="SM00849">
    <property type="entry name" value="Lactamase_B"/>
    <property type="match status" value="1"/>
</dbReference>
<name>X1JW16_9ZZZZ</name>
<dbReference type="InterPro" id="IPR001279">
    <property type="entry name" value="Metallo-B-lactamas"/>
</dbReference>
<proteinExistence type="predicted"/>
<comment type="caution">
    <text evidence="2">The sequence shown here is derived from an EMBL/GenBank/DDBJ whole genome shotgun (WGS) entry which is preliminary data.</text>
</comment>
<gene>
    <name evidence="2" type="ORF">S06H3_04576</name>
</gene>
<organism evidence="2">
    <name type="scientific">marine sediment metagenome</name>
    <dbReference type="NCBI Taxonomy" id="412755"/>
    <lineage>
        <taxon>unclassified sequences</taxon>
        <taxon>metagenomes</taxon>
        <taxon>ecological metagenomes</taxon>
    </lineage>
</organism>
<dbReference type="EMBL" id="BARV01001618">
    <property type="protein sequence ID" value="GAH98317.1"/>
    <property type="molecule type" value="Genomic_DNA"/>
</dbReference>